<dbReference type="InterPro" id="IPR011705">
    <property type="entry name" value="BACK"/>
</dbReference>
<dbReference type="RefSeq" id="XP_009043690.1">
    <property type="nucleotide sequence ID" value="XM_009045442.1"/>
</dbReference>
<keyword evidence="1" id="KW-0880">Kelch repeat</keyword>
<name>V4CRK3_LOTGI</name>
<dbReference type="Proteomes" id="UP000030746">
    <property type="component" value="Unassembled WGS sequence"/>
</dbReference>
<dbReference type="Gene3D" id="1.25.40.420">
    <property type="match status" value="1"/>
</dbReference>
<reference evidence="4 5" key="1">
    <citation type="journal article" date="2013" name="Nature">
        <title>Insights into bilaterian evolution from three spiralian genomes.</title>
        <authorList>
            <person name="Simakov O."/>
            <person name="Marletaz F."/>
            <person name="Cho S.J."/>
            <person name="Edsinger-Gonzales E."/>
            <person name="Havlak P."/>
            <person name="Hellsten U."/>
            <person name="Kuo D.H."/>
            <person name="Larsson T."/>
            <person name="Lv J."/>
            <person name="Arendt D."/>
            <person name="Savage R."/>
            <person name="Osoegawa K."/>
            <person name="de Jong P."/>
            <person name="Grimwood J."/>
            <person name="Chapman J.A."/>
            <person name="Shapiro H."/>
            <person name="Aerts A."/>
            <person name="Otillar R.P."/>
            <person name="Terry A.Y."/>
            <person name="Boore J.L."/>
            <person name="Grigoriev I.V."/>
            <person name="Lindberg D.R."/>
            <person name="Seaver E.C."/>
            <person name="Weisblat D.A."/>
            <person name="Putnam N.H."/>
            <person name="Rokhsar D.S."/>
        </authorList>
    </citation>
    <scope>NUCLEOTIDE SEQUENCE [LARGE SCALE GENOMIC DNA]</scope>
</reference>
<evidence type="ECO:0000256" key="2">
    <source>
        <dbReference type="ARBA" id="ARBA00022737"/>
    </source>
</evidence>
<dbReference type="AlphaFoldDB" id="V4CRK3"/>
<dbReference type="Gene3D" id="2.120.10.80">
    <property type="entry name" value="Kelch-type beta propeller"/>
    <property type="match status" value="2"/>
</dbReference>
<dbReference type="PANTHER" id="PTHR24412:SF35">
    <property type="entry name" value="ACTIN-BINDING PROTEIN IPP"/>
    <property type="match status" value="1"/>
</dbReference>
<dbReference type="Pfam" id="PF01344">
    <property type="entry name" value="Kelch_1"/>
    <property type="match status" value="1"/>
</dbReference>
<dbReference type="SMART" id="SM00225">
    <property type="entry name" value="BTB"/>
    <property type="match status" value="1"/>
</dbReference>
<dbReference type="Pfam" id="PF07707">
    <property type="entry name" value="BACK"/>
    <property type="match status" value="1"/>
</dbReference>
<dbReference type="EMBL" id="KB199650">
    <property type="protein sequence ID" value="ESP05145.1"/>
    <property type="molecule type" value="Genomic_DNA"/>
</dbReference>
<dbReference type="InterPro" id="IPR015915">
    <property type="entry name" value="Kelch-typ_b-propeller"/>
</dbReference>
<dbReference type="CTD" id="20229727"/>
<proteinExistence type="predicted"/>
<evidence type="ECO:0000313" key="5">
    <source>
        <dbReference type="Proteomes" id="UP000030746"/>
    </source>
</evidence>
<keyword evidence="2" id="KW-0677">Repeat</keyword>
<dbReference type="InterPro" id="IPR006652">
    <property type="entry name" value="Kelch_1"/>
</dbReference>
<dbReference type="Pfam" id="PF00651">
    <property type="entry name" value="BTB"/>
    <property type="match status" value="1"/>
</dbReference>
<dbReference type="InterPro" id="IPR011333">
    <property type="entry name" value="SKP1/BTB/POZ_sf"/>
</dbReference>
<dbReference type="SMART" id="SM00875">
    <property type="entry name" value="BACK"/>
    <property type="match status" value="1"/>
</dbReference>
<gene>
    <name evidence="4" type="ORF">LOTGIDRAFT_103262</name>
</gene>
<dbReference type="PROSITE" id="PS50097">
    <property type="entry name" value="BTB"/>
    <property type="match status" value="1"/>
</dbReference>
<keyword evidence="5" id="KW-1185">Reference proteome</keyword>
<dbReference type="HOGENOM" id="CLU_004253_14_1_1"/>
<dbReference type="Pfam" id="PF24681">
    <property type="entry name" value="Kelch_KLHDC2_KLHL20_DRC7"/>
    <property type="match status" value="1"/>
</dbReference>
<dbReference type="SUPFAM" id="SSF50965">
    <property type="entry name" value="Galactose oxidase, central domain"/>
    <property type="match status" value="1"/>
</dbReference>
<dbReference type="FunFam" id="1.25.40.420:FF:000001">
    <property type="entry name" value="Kelch-like family member 12"/>
    <property type="match status" value="1"/>
</dbReference>
<organism evidence="4 5">
    <name type="scientific">Lottia gigantea</name>
    <name type="common">Giant owl limpet</name>
    <dbReference type="NCBI Taxonomy" id="225164"/>
    <lineage>
        <taxon>Eukaryota</taxon>
        <taxon>Metazoa</taxon>
        <taxon>Spiralia</taxon>
        <taxon>Lophotrochozoa</taxon>
        <taxon>Mollusca</taxon>
        <taxon>Gastropoda</taxon>
        <taxon>Patellogastropoda</taxon>
        <taxon>Lottioidea</taxon>
        <taxon>Lottiidae</taxon>
        <taxon>Lottia</taxon>
    </lineage>
</organism>
<dbReference type="SUPFAM" id="SSF117281">
    <property type="entry name" value="Kelch motif"/>
    <property type="match status" value="1"/>
</dbReference>
<evidence type="ECO:0000313" key="4">
    <source>
        <dbReference type="EMBL" id="ESP05145.1"/>
    </source>
</evidence>
<sequence length="592" mass="67316">MSRKPSNTDSFDTRPFKGDNVSHFVESYPQFLLKNLCQLWNDGLYCDVSIVVCEVTFNAHRHILAASSSFFKAMFMSGMTEEKQREITLHGVDKEILQGLLSFIYSGIIEITLDNVQELMATSDMLGLTDVTEACGQFLQQHLNCDNCIGIYLFCEAHACYDIKRAAESFIRKHFLQVVHCEEFLQLPKETLIHFLSSENLRIENETQAFNAAIRWIQHDLIARRREVFDILVPIRFPIISDKFLEKFIEECEDISLKIAIQKIIQDYKMSRKMCLELQLSKINPMMLQPRLSARKNIYIIGGYCRKRGDRWSDMHTLRSVERFDTFHKQWQSLPCMRNPRSGLGAAVLDGKIYVAGGENDSLIHDSVEIFDPDEKKWTKLGTMTDPRCGLGLCAYRNNLYAFGGWIGSVIGDTVEKYNADIDHWCIVGKLPTPRFGMAVIEHQGLIYVIGGLSEMGTELKFIDSFNPVTKEWMRLSNMPSRKAYIGAAAIDDYIYVAGGWNEHEGPLNTVQKYSLSLDEWSVVPPLSMKRAGPSVIGVNGLLYVIGGRYYPDQYSAPITTDSMECYDPSSNKWVQMSNMPSSRCEAGAVVL</sequence>
<dbReference type="PANTHER" id="PTHR24412">
    <property type="entry name" value="KELCH PROTEIN"/>
    <property type="match status" value="1"/>
</dbReference>
<evidence type="ECO:0000256" key="1">
    <source>
        <dbReference type="ARBA" id="ARBA00022441"/>
    </source>
</evidence>
<evidence type="ECO:0000259" key="3">
    <source>
        <dbReference type="PROSITE" id="PS50097"/>
    </source>
</evidence>
<dbReference type="OMA" id="CYDPRDN"/>
<dbReference type="OrthoDB" id="1022638at2759"/>
<dbReference type="SUPFAM" id="SSF54695">
    <property type="entry name" value="POZ domain"/>
    <property type="match status" value="1"/>
</dbReference>
<dbReference type="InterPro" id="IPR000210">
    <property type="entry name" value="BTB/POZ_dom"/>
</dbReference>
<accession>V4CRK3</accession>
<dbReference type="STRING" id="225164.V4CRK3"/>
<dbReference type="SMART" id="SM00612">
    <property type="entry name" value="Kelch"/>
    <property type="match status" value="6"/>
</dbReference>
<dbReference type="KEGG" id="lgi:LOTGIDRAFT_103262"/>
<dbReference type="GeneID" id="20229727"/>
<feature type="domain" description="BTB" evidence="3">
    <location>
        <begin position="46"/>
        <end position="113"/>
    </location>
</feature>
<dbReference type="InterPro" id="IPR017096">
    <property type="entry name" value="BTB-kelch_protein"/>
</dbReference>
<dbReference type="PIRSF" id="PIRSF037037">
    <property type="entry name" value="Kelch-like_protein_gigaxonin"/>
    <property type="match status" value="1"/>
</dbReference>
<dbReference type="InterPro" id="IPR011043">
    <property type="entry name" value="Gal_Oxase/kelch_b-propeller"/>
</dbReference>
<protein>
    <recommendedName>
        <fullName evidence="3">BTB domain-containing protein</fullName>
    </recommendedName>
</protein>
<dbReference type="Gene3D" id="3.30.710.10">
    <property type="entry name" value="Potassium Channel Kv1.1, Chain A"/>
    <property type="match status" value="1"/>
</dbReference>